<reference evidence="1 2" key="1">
    <citation type="submission" date="2016-01" db="EMBL/GenBank/DDBJ databases">
        <title>The new phylogeny of the genus Mycobacterium.</title>
        <authorList>
            <person name="Tarcisio F."/>
            <person name="Conor M."/>
            <person name="Antonella G."/>
            <person name="Elisabetta G."/>
            <person name="Giulia F.S."/>
            <person name="Sara T."/>
            <person name="Anna F."/>
            <person name="Clotilde B."/>
            <person name="Roberto B."/>
            <person name="Veronica D.S."/>
            <person name="Fabio R."/>
            <person name="Monica P."/>
            <person name="Olivier J."/>
            <person name="Enrico T."/>
            <person name="Nicola S."/>
        </authorList>
    </citation>
    <scope>NUCLEOTIDE SEQUENCE [LARGE SCALE GENOMIC DNA]</scope>
    <source>
        <strain evidence="1 2">DSM 44166</strain>
    </source>
</reference>
<dbReference type="RefSeq" id="WP_085673592.1">
    <property type="nucleotide sequence ID" value="NZ_JACKRU010000583.1"/>
</dbReference>
<evidence type="ECO:0000313" key="1">
    <source>
        <dbReference type="EMBL" id="ORW89020.1"/>
    </source>
</evidence>
<protein>
    <recommendedName>
        <fullName evidence="3">A-factor biosynthesis hotdog domain-containing protein</fullName>
    </recommendedName>
</protein>
<dbReference type="Proteomes" id="UP000193317">
    <property type="component" value="Unassembled WGS sequence"/>
</dbReference>
<accession>A0A1X2DLV6</accession>
<organism evidence="1 2">
    <name type="scientific">Mycobacterium szulgai</name>
    <dbReference type="NCBI Taxonomy" id="1787"/>
    <lineage>
        <taxon>Bacteria</taxon>
        <taxon>Bacillati</taxon>
        <taxon>Actinomycetota</taxon>
        <taxon>Actinomycetes</taxon>
        <taxon>Mycobacteriales</taxon>
        <taxon>Mycobacteriaceae</taxon>
        <taxon>Mycobacterium</taxon>
    </lineage>
</organism>
<name>A0A1X2DLV6_MYCSZ</name>
<evidence type="ECO:0008006" key="3">
    <source>
        <dbReference type="Google" id="ProtNLM"/>
    </source>
</evidence>
<keyword evidence="2" id="KW-1185">Reference proteome</keyword>
<dbReference type="EMBL" id="LQPW01000171">
    <property type="protein sequence ID" value="ORW89020.1"/>
    <property type="molecule type" value="Genomic_DNA"/>
</dbReference>
<gene>
    <name evidence="1" type="ORF">AWC27_13105</name>
</gene>
<proteinExistence type="predicted"/>
<dbReference type="AlphaFoldDB" id="A0A1X2DLV6"/>
<sequence length="288" mass="30942">MSDRLRDIRELTNDADAYRDELFRRWTGLLSYRYIGRKHSSMDLGESDDTVTIRRDMRNAAGGIMVAPLAISSPEGCQTDLVAVPNPVVASVQIIDPGHDVSRIQIVGSGVVHQGRTMGYGRCKIVDADNPNRVIAFNEGQGAIIGTPPEGLDRMDVSGTELVIEDSTDLPPLWQAFGATRRDGGHWVLPALSAEFASPDAALHIGPQHVVLETAATELAVELAGSTKVQVISWHVMFMSRGKVGPFRVEGQACAGGPGRIGVRMLLHDEGHADKAITSAAAVFDVVN</sequence>
<dbReference type="STRING" id="1787.A5725_23535"/>
<dbReference type="OrthoDB" id="7605329at2"/>
<evidence type="ECO:0000313" key="2">
    <source>
        <dbReference type="Proteomes" id="UP000193317"/>
    </source>
</evidence>
<comment type="caution">
    <text evidence="1">The sequence shown here is derived from an EMBL/GenBank/DDBJ whole genome shotgun (WGS) entry which is preliminary data.</text>
</comment>